<dbReference type="GO" id="GO:0045746">
    <property type="term" value="P:negative regulation of Notch signaling pathway"/>
    <property type="evidence" value="ECO:0007669"/>
    <property type="project" value="TreeGrafter"/>
</dbReference>
<feature type="domain" description="EGF-like" evidence="3">
    <location>
        <begin position="1540"/>
        <end position="1551"/>
    </location>
</feature>
<feature type="transmembrane region" description="Helical" evidence="2">
    <location>
        <begin position="2641"/>
        <end position="2658"/>
    </location>
</feature>
<dbReference type="PROSITE" id="PS00022">
    <property type="entry name" value="EGF_1"/>
    <property type="match status" value="1"/>
</dbReference>
<sequence length="2961" mass="309423">MDAFADALNVTLLHCVLEGGAQLRIGGLSESTARLMPHALVNMTNVTSLEGTIVLHGAMPPNSSVLLANSTLRATVGGSQYVATTRGHEGFRYGPALVLDGVRLLSTRFVMTRSTLACGGGSCAAMLVERGLGANLSSVFYMDNCVLMSRAHVMYAFGSDLRVSGGSMFSIQNSSWSVPSTEYGKGACVFEDIVVAGGSVLQIVSSTFRLGFAMLMAATLTVTGGSWLVHRNNEFLTAYVVYVVMENAVTFRDRSVWSILDNNFTYGSYSLIIVSMTNNWSPPSDTRPIIYGVCNKARGSPVANYRVDLNIEAPVTALDCGACTMDAVCFAARTSSISGCECVCAAGGHGDTCLPAAVPDSLGPLPLLDARDTEVRCVHGGSVSSVDFPDPGVRGLCFVNVTFTAAIVLDLSYFDAPQQTLNITLLQCVLMGLSIRGSGARVHVNVTSSMLDSGELEFRGVFGVSSQILVAGSTLVTTSSHAISFVKFTLSANITLLLLDNYIEGNWYAVYFSSGVVVDGGGIIVKGNTLRATKDDDGVESSVCVTSVDARNSGYFDVEKNTMSAANGVYIFGDTTVSSAGLLRVADCTFFGGTEIFDSALVYLTGSVTLGGGAQWRVEGNSVGAASVLTIPYSQCRIQLSGSGTTVALAHNRQVEGSALFAKLFRPGTIVELPARFVVGCNLQGDEEVSYDYVFPEEVVLFRCGTCDEDAACYMPGTESVDRSSCSCSCKDGWHGASCLPFEVPDAVVPPAAERAVDGDTSCVVNQTLTDLTLKMWKTHHCYVGVTFSGVGAMLTFFLNSMPLHLPINITLTGCTFREGAALQFVGSAEAAESAGVLIRVSQTVMRSSVVAFIRALPQHCDIAITEVDAVHSFAVELPDTENNIWSVLLLDDVVLSASTLLVSNVKAHATNRDALGLYSTGTLVLVGGSSLYARYCSFEGYKYLFYVHSLSVSDRSVFALLNNTMPFGASLLYQHQEFSVSDHSVLRVMGNSGSVRYATHNDVLWTVQRSSWLDWRDNDVEVGAMFYDTESAFVSIDGSSAVTLTGCKMGSTGLFVSLLKRVGAGYRFVAGCLTVAGREVTTVAELELNGITNVTTVAACGKCTKDGDCFAPLTTAVIGCKCQCTAGGHGDVCVPAPVPAGPPPPQLPPVPPTPPPPPVGECISEMVYPEVAQAVGSGLSWLCYRNVTFIGGGMSLTVLVGGMTGDVANVTFDGCTWRDGAVLLLLGNVHAAVGSLNIVVTGNTFRDALLIPEGVFPPRTNITISGNRFTVTRLIPRSGLDIWSPSCVAMNGLAISNDSAVVLSGNVFQSVTALSSAIYVVGSALRVSWHSVFAVVGNTFHMAGGDSTLINLKGSSQSSSLSVLNNSAVVIRGNLVTRPVRYFLLLTLTLRVESRSAVVFQGNDIQGSLVVFFPGFSSYIYYNSWLQLGGNLCHMSPSKAFAFLYPKVNLRDSTVSLSGNRFMSSTVTPIILQVPTESSDLTNGTIVAACNTVNGEEGVEYSVPSVYNAAFQTCSDPCTLAASCFPAYTTTTSSDGRACTCAEGGHGDACLPVAVPEPPSTDGADLCVRDVRVDVEVNAGLGTSVVCYVGVTFAADVVVDVESMSGSVRNVTLANCAFVGGASLYVVGWRSDPPAGQRADVLISGLESRSGGGVLVANRFSPGSRVTVVDSVLIAEKRVVYHDSYGLGDASACLVLHNVDMTGSVLTIARTHVAAVFRDAVGVLFVGGVALSSRGALYVDWLSVQTVLGLCVSVEGGAAASGGSVVAFVDSDFLLCKHALSVRGAVSVSGSAVALVRNEFLSTEDYAVTFYSTVSLVDRSMLLAKDNVHDGVSREMLHAADAVTAAGSTLSFVRNRALLPRMLSLSLSLSAGAHLRVACNDAGGRALSTAEEYAAAGFGDAGSIDVAGCDACDRDTHCYAPGTASASMRNGVCVCLCGSGGYGEACMPVCAPVLPPAVGTASSVFIREGVTVRSVFVVPAGTSEVTLRHVVLDGVSTVLYVPWMARDGVRIVVQNVSLLNGAVLYVMGGGALRGAVSAGSDESGPVELSVCDVEALNGALVLSGTFPAGSVLTVTDSLLVAARPTPLVYLPGSQSSPYAPVLVLSGLRLVRSVLVVSGVALVTVVTGGRTVVVDGAVLELVGGGVALDAAVFGGEYALYASARVVASGGAVLRVSGSQVYAAHGLVFDGGVEANASAVVVNDNAGALTDGALLVLRGSASFVSGSWLSVRGNSVSGKILSVPSYPRSADLVQSTLTLHGNAGSGSIVMDGTVALVGVGRRFVVGCLTLNGQVLQPMDYRSAGIIGEFRPVACGVCDADVRCFTAATRAMSASCGCRCAEGGYGRDCLPVYLPRVDGCNRTPAMPPLSHTATLTGTRSPTPTWTPSLSTAHYSPTRYGPTETLQVTETVALLPTRTPTESVSSTLWWSEVACPTLAVTTTADGGSLTQNDIRGGGSAVPTRLMVALPPPFRWASDPQLGTHLSFVPVSTAQPSGFGGPWGAMLRNATWVRNATNPSTVLELAVPVHRGYFIAADETIVIRCDAVAVSGGCKGVLLGSFTIRSNRLPSASALSAITGVVAGAAAVAVAVTGGLGSILEIQALGVFARMSCALAQERASTVALPYFLSVFAALDPLWMVVGNALLAAVFGCVHCGVTAAFQRWRGVDAASAWAAMRFPGLTYVVAHAMHLGIFFGSVLALAMPGARVQHRVIGVVGVLYGVAFPTGVCYFIARHTGASFTRYWQFSRKPLPERLLYPVGYWHPAAQQRMYGGMLTNMRGSHVYWCVFQLSVLCVVCLIAAVPSPVGGCHVQYFSMAAVLIAGAGVVAFTNMMRSAFLTVMHTAGFVLLAALCLFSAANHLAPSDGGARAYAAIVLLMTTVLLAATVYGMVVWYAEDRHWQELREPRRGGLEALLRDDGESDEETRKPHEMTSSSCASGTTVASSYRPPAPPLQPMPVIPAQTS</sequence>
<dbReference type="InterPro" id="IPR053915">
    <property type="entry name" value="DGF-1_b-sheet_dom"/>
</dbReference>
<dbReference type="OrthoDB" id="250779at2759"/>
<dbReference type="GO" id="GO:0007219">
    <property type="term" value="P:Notch signaling pathway"/>
    <property type="evidence" value="ECO:0007669"/>
    <property type="project" value="TreeGrafter"/>
</dbReference>
<dbReference type="GO" id="GO:0005112">
    <property type="term" value="F:Notch binding"/>
    <property type="evidence" value="ECO:0007669"/>
    <property type="project" value="TreeGrafter"/>
</dbReference>
<keyword evidence="2" id="KW-1133">Transmembrane helix</keyword>
<dbReference type="Pfam" id="PF22279">
    <property type="entry name" value="DGF-1_N"/>
    <property type="match status" value="4"/>
</dbReference>
<dbReference type="Proteomes" id="UP000017861">
    <property type="component" value="Unassembled WGS sequence"/>
</dbReference>
<dbReference type="GO" id="GO:0005886">
    <property type="term" value="C:plasma membrane"/>
    <property type="evidence" value="ECO:0007669"/>
    <property type="project" value="TreeGrafter"/>
</dbReference>
<dbReference type="SMART" id="SM00710">
    <property type="entry name" value="PbH1"/>
    <property type="match status" value="12"/>
</dbReference>
<dbReference type="EMBL" id="AYLP01000227">
    <property type="protein sequence ID" value="ESS61922.1"/>
    <property type="molecule type" value="Genomic_DNA"/>
</dbReference>
<keyword evidence="2" id="KW-0472">Membrane</keyword>
<comment type="caution">
    <text evidence="4">The sequence shown here is derived from an EMBL/GenBank/DDBJ whole genome shotgun (WGS) entry which is preliminary data.</text>
</comment>
<keyword evidence="2" id="KW-0812">Transmembrane</keyword>
<dbReference type="Pfam" id="PF22274">
    <property type="entry name" value="DGF-1_beta-sheet"/>
    <property type="match status" value="4"/>
</dbReference>
<dbReference type="SUPFAM" id="SSF51126">
    <property type="entry name" value="Pectin lyase-like"/>
    <property type="match status" value="1"/>
</dbReference>
<dbReference type="InterPro" id="IPR021004">
    <property type="entry name" value="Dispersed_gene_fam_prot1_dom4"/>
</dbReference>
<feature type="compositionally biased region" description="Low complexity" evidence="1">
    <location>
        <begin position="2370"/>
        <end position="2388"/>
    </location>
</feature>
<evidence type="ECO:0000313" key="4">
    <source>
        <dbReference type="EMBL" id="ESS61922.1"/>
    </source>
</evidence>
<feature type="transmembrane region" description="Helical" evidence="2">
    <location>
        <begin position="2616"/>
        <end position="2635"/>
    </location>
</feature>
<dbReference type="Pfam" id="PF11038">
    <property type="entry name" value="DGF-1_5"/>
    <property type="match status" value="1"/>
</dbReference>
<evidence type="ECO:0000256" key="2">
    <source>
        <dbReference type="SAM" id="Phobius"/>
    </source>
</evidence>
<dbReference type="InterPro" id="IPR011050">
    <property type="entry name" value="Pectin_lyase_fold/virulence"/>
</dbReference>
<name>V5B7C8_TRYCR</name>
<organism evidence="4 5">
    <name type="scientific">Trypanosoma cruzi Dm28c</name>
    <dbReference type="NCBI Taxonomy" id="1416333"/>
    <lineage>
        <taxon>Eukaryota</taxon>
        <taxon>Discoba</taxon>
        <taxon>Euglenozoa</taxon>
        <taxon>Kinetoplastea</taxon>
        <taxon>Metakinetoplastina</taxon>
        <taxon>Trypanosomatida</taxon>
        <taxon>Trypanosomatidae</taxon>
        <taxon>Trypanosoma</taxon>
        <taxon>Schizotrypanum</taxon>
    </lineage>
</organism>
<accession>V5B7C8</accession>
<dbReference type="PANTHER" id="PTHR24044">
    <property type="entry name" value="NOTCH LIGAND FAMILY MEMBER"/>
    <property type="match status" value="1"/>
</dbReference>
<dbReference type="InterPro" id="IPR050906">
    <property type="entry name" value="Notch_signaling"/>
</dbReference>
<feature type="compositionally biased region" description="Basic and acidic residues" evidence="1">
    <location>
        <begin position="2908"/>
        <end position="2927"/>
    </location>
</feature>
<feature type="region of interest" description="Disordered" evidence="1">
    <location>
        <begin position="2369"/>
        <end position="2388"/>
    </location>
</feature>
<feature type="transmembrane region" description="Helical" evidence="2">
    <location>
        <begin position="2780"/>
        <end position="2801"/>
    </location>
</feature>
<feature type="transmembrane region" description="Helical" evidence="2">
    <location>
        <begin position="2709"/>
        <end position="2730"/>
    </location>
</feature>
<dbReference type="InterPro" id="IPR021282">
    <property type="entry name" value="Dispersed_gene_fam_prot1_dom5"/>
</dbReference>
<dbReference type="InterPro" id="IPR006626">
    <property type="entry name" value="PbH1"/>
</dbReference>
<feature type="region of interest" description="Disordered" evidence="1">
    <location>
        <begin position="2908"/>
        <end position="2961"/>
    </location>
</feature>
<gene>
    <name evidence="4" type="ORF">TCDM_10451</name>
</gene>
<protein>
    <submittedName>
        <fullName evidence="4">Dispersed protein family protein 1 (DGF-1)</fullName>
    </submittedName>
</protein>
<evidence type="ECO:0000313" key="5">
    <source>
        <dbReference type="Proteomes" id="UP000017861"/>
    </source>
</evidence>
<reference evidence="4 5" key="1">
    <citation type="journal article" date="2014" name="Genome Announc.">
        <title>Trypanosoma cruzi Clone Dm28c Draft Genome Sequence.</title>
        <authorList>
            <person name="Grisard E.C."/>
            <person name="Teixeira S.M."/>
            <person name="de Almeida L.G."/>
            <person name="Stoco P.H."/>
            <person name="Gerber A.L."/>
            <person name="Talavera-Lopez C."/>
            <person name="Lima O.C."/>
            <person name="Andersson B."/>
            <person name="de Vasconcelos A.T."/>
        </authorList>
    </citation>
    <scope>NUCLEOTIDE SEQUENCE [LARGE SCALE GENOMIC DNA]</scope>
    <source>
        <strain evidence="4 5">Dm28c</strain>
    </source>
</reference>
<proteinExistence type="predicted"/>
<evidence type="ECO:0000259" key="3">
    <source>
        <dbReference type="PROSITE" id="PS00022"/>
    </source>
</evidence>
<dbReference type="InterPro" id="IPR021053">
    <property type="entry name" value="Dispersed_gene_fam_prot1_C"/>
</dbReference>
<dbReference type="InterPro" id="IPR053914">
    <property type="entry name" value="DGF-1_N"/>
</dbReference>
<dbReference type="Pfam" id="PF11024">
    <property type="entry name" value="DGF-1_4"/>
    <property type="match status" value="1"/>
</dbReference>
<dbReference type="PANTHER" id="PTHR24044:SF308">
    <property type="entry name" value="DELTA-LIKE PROTEIN 3"/>
    <property type="match status" value="1"/>
</dbReference>
<dbReference type="InterPro" id="IPR000742">
    <property type="entry name" value="EGF"/>
</dbReference>
<feature type="transmembrane region" description="Helical" evidence="2">
    <location>
        <begin position="2833"/>
        <end position="2855"/>
    </location>
</feature>
<feature type="compositionally biased region" description="Pro residues" evidence="1">
    <location>
        <begin position="2945"/>
        <end position="2955"/>
    </location>
</feature>
<dbReference type="VEuPathDB" id="TriTrypDB:TCDM_10451"/>
<feature type="transmembrane region" description="Helical" evidence="2">
    <location>
        <begin position="2807"/>
        <end position="2826"/>
    </location>
</feature>
<feature type="transmembrane region" description="Helical" evidence="2">
    <location>
        <begin position="2678"/>
        <end position="2703"/>
    </location>
</feature>
<dbReference type="Pfam" id="PF11040">
    <property type="entry name" value="DGF-1_C"/>
    <property type="match status" value="1"/>
</dbReference>
<evidence type="ECO:0000256" key="1">
    <source>
        <dbReference type="SAM" id="MobiDB-lite"/>
    </source>
</evidence>
<feature type="transmembrane region" description="Helical" evidence="2">
    <location>
        <begin position="2570"/>
        <end position="2596"/>
    </location>
</feature>
<feature type="compositionally biased region" description="Polar residues" evidence="1">
    <location>
        <begin position="2928"/>
        <end position="2941"/>
    </location>
</feature>
<feature type="transmembrane region" description="Helical" evidence="2">
    <location>
        <begin position="2867"/>
        <end position="2892"/>
    </location>
</feature>